<sequence>MDLGTQNILVDDSFHFLAIIDWEFAQTAPWEVNHFPMPFPLLWSDEKIAVALKDPSDRAHKAISQQVATRQIYIRKFQDAERELQRNGKRLRQSFPRLLSSAESRIYACYNRIGSAGDGDEDLVGEMVRLAFGFDRERTSQYLTGLRARSNKQMERKRSSERLN</sequence>
<evidence type="ECO:0000313" key="2">
    <source>
        <dbReference type="Proteomes" id="UP000799757"/>
    </source>
</evidence>
<evidence type="ECO:0000313" key="1">
    <source>
        <dbReference type="EMBL" id="KAF2786150.1"/>
    </source>
</evidence>
<protein>
    <recommendedName>
        <fullName evidence="3">Aminoglycoside phosphotransferase domain-containing protein</fullName>
    </recommendedName>
</protein>
<evidence type="ECO:0008006" key="3">
    <source>
        <dbReference type="Google" id="ProtNLM"/>
    </source>
</evidence>
<dbReference type="AlphaFoldDB" id="A0A6A6WPX6"/>
<accession>A0A6A6WPX6</accession>
<dbReference type="Proteomes" id="UP000799757">
    <property type="component" value="Unassembled WGS sequence"/>
</dbReference>
<dbReference type="OrthoDB" id="5327538at2759"/>
<dbReference type="EMBL" id="MU002536">
    <property type="protein sequence ID" value="KAF2786150.1"/>
    <property type="molecule type" value="Genomic_DNA"/>
</dbReference>
<reference evidence="1" key="1">
    <citation type="journal article" date="2020" name="Stud. Mycol.">
        <title>101 Dothideomycetes genomes: a test case for predicting lifestyles and emergence of pathogens.</title>
        <authorList>
            <person name="Haridas S."/>
            <person name="Albert R."/>
            <person name="Binder M."/>
            <person name="Bloem J."/>
            <person name="Labutti K."/>
            <person name="Salamov A."/>
            <person name="Andreopoulos B."/>
            <person name="Baker S."/>
            <person name="Barry K."/>
            <person name="Bills G."/>
            <person name="Bluhm B."/>
            <person name="Cannon C."/>
            <person name="Castanera R."/>
            <person name="Culley D."/>
            <person name="Daum C."/>
            <person name="Ezra D."/>
            <person name="Gonzalez J."/>
            <person name="Henrissat B."/>
            <person name="Kuo A."/>
            <person name="Liang C."/>
            <person name="Lipzen A."/>
            <person name="Lutzoni F."/>
            <person name="Magnuson J."/>
            <person name="Mondo S."/>
            <person name="Nolan M."/>
            <person name="Ohm R."/>
            <person name="Pangilinan J."/>
            <person name="Park H.-J."/>
            <person name="Ramirez L."/>
            <person name="Alfaro M."/>
            <person name="Sun H."/>
            <person name="Tritt A."/>
            <person name="Yoshinaga Y."/>
            <person name="Zwiers L.-H."/>
            <person name="Turgeon B."/>
            <person name="Goodwin S."/>
            <person name="Spatafora J."/>
            <person name="Crous P."/>
            <person name="Grigoriev I."/>
        </authorList>
    </citation>
    <scope>NUCLEOTIDE SEQUENCE</scope>
    <source>
        <strain evidence="1">CBS 109.77</strain>
    </source>
</reference>
<proteinExistence type="predicted"/>
<gene>
    <name evidence="1" type="ORF">K505DRAFT_344052</name>
</gene>
<keyword evidence="2" id="KW-1185">Reference proteome</keyword>
<name>A0A6A6WPX6_9PLEO</name>
<organism evidence="1 2">
    <name type="scientific">Melanomma pulvis-pyrius CBS 109.77</name>
    <dbReference type="NCBI Taxonomy" id="1314802"/>
    <lineage>
        <taxon>Eukaryota</taxon>
        <taxon>Fungi</taxon>
        <taxon>Dikarya</taxon>
        <taxon>Ascomycota</taxon>
        <taxon>Pezizomycotina</taxon>
        <taxon>Dothideomycetes</taxon>
        <taxon>Pleosporomycetidae</taxon>
        <taxon>Pleosporales</taxon>
        <taxon>Melanommataceae</taxon>
        <taxon>Melanomma</taxon>
    </lineage>
</organism>